<dbReference type="InterPro" id="IPR015996">
    <property type="entry name" value="UCP028451"/>
</dbReference>
<accession>A0ABW8URS7</accession>
<sequence length="221" mass="24702">MADGFEKMVDEACAFFTQLDANNSKDWFNPRKDHYKEAIAAPAGFFADLMAEDLARLTGKAHAPKVFRIYRDVRFSKDKTPLNTHLHVMWSPADKDVLAPSWFWGLSPDYFILGMGVMGLQGESLTRYRAFVDSWGDGLQEALDDAAADLGATLSDWGPAPLKKVPKPYDADHPHADLLKRKALAVSAPIPENWRDTGVVKATLNNVEGLLPVWEMFDKHL</sequence>
<dbReference type="NCBIfam" id="TIGR02453">
    <property type="entry name" value="TIGR02453 family protein"/>
    <property type="match status" value="1"/>
</dbReference>
<dbReference type="Pfam" id="PF09365">
    <property type="entry name" value="DUF2461"/>
    <property type="match status" value="1"/>
</dbReference>
<proteinExistence type="predicted"/>
<dbReference type="PANTHER" id="PTHR36452">
    <property type="entry name" value="CHROMOSOME 12, WHOLE GENOME SHOTGUN SEQUENCE"/>
    <property type="match status" value="1"/>
</dbReference>
<name>A0ABW8URS7_9RHOB</name>
<reference evidence="1 2" key="1">
    <citation type="submission" date="2024-08" db="EMBL/GenBank/DDBJ databases">
        <title>Tateyamaria sp. nov., isolated from marine algae.</title>
        <authorList>
            <person name="Choi B.J."/>
            <person name="Kim J.M."/>
            <person name="Lee J.K."/>
            <person name="Choi D.G."/>
            <person name="Bayburt H."/>
            <person name="Baek J.H."/>
            <person name="Han D.M."/>
            <person name="Jeon C.O."/>
        </authorList>
    </citation>
    <scope>NUCLEOTIDE SEQUENCE [LARGE SCALE GENOMIC DNA]</scope>
    <source>
        <strain evidence="1 2">KMU-156</strain>
    </source>
</reference>
<organism evidence="1 2">
    <name type="scientific">Tateyamaria armeniaca</name>
    <dbReference type="NCBI Taxonomy" id="2518930"/>
    <lineage>
        <taxon>Bacteria</taxon>
        <taxon>Pseudomonadati</taxon>
        <taxon>Pseudomonadota</taxon>
        <taxon>Alphaproteobacteria</taxon>
        <taxon>Rhodobacterales</taxon>
        <taxon>Roseobacteraceae</taxon>
        <taxon>Tateyamaria</taxon>
    </lineage>
</organism>
<dbReference type="EMBL" id="JBHDIY010000002">
    <property type="protein sequence ID" value="MFL4468686.1"/>
    <property type="molecule type" value="Genomic_DNA"/>
</dbReference>
<dbReference type="PANTHER" id="PTHR36452:SF1">
    <property type="entry name" value="DUF2461 DOMAIN-CONTAINING PROTEIN"/>
    <property type="match status" value="1"/>
</dbReference>
<keyword evidence="2" id="KW-1185">Reference proteome</keyword>
<comment type="caution">
    <text evidence="1">The sequence shown here is derived from an EMBL/GenBank/DDBJ whole genome shotgun (WGS) entry which is preliminary data.</text>
</comment>
<evidence type="ECO:0000313" key="1">
    <source>
        <dbReference type="EMBL" id="MFL4468686.1"/>
    </source>
</evidence>
<dbReference type="RefSeq" id="WP_407590424.1">
    <property type="nucleotide sequence ID" value="NZ_JBHDIY010000002.1"/>
</dbReference>
<gene>
    <name evidence="1" type="ORF">ACERZ8_01895</name>
</gene>
<dbReference type="Proteomes" id="UP001627408">
    <property type="component" value="Unassembled WGS sequence"/>
</dbReference>
<protein>
    <submittedName>
        <fullName evidence="1">TIGR02453 family protein</fullName>
    </submittedName>
</protein>
<dbReference type="InterPro" id="IPR012808">
    <property type="entry name" value="CHP02453"/>
</dbReference>
<dbReference type="PIRSF" id="PIRSF028451">
    <property type="entry name" value="UCP028451"/>
    <property type="match status" value="1"/>
</dbReference>
<evidence type="ECO:0000313" key="2">
    <source>
        <dbReference type="Proteomes" id="UP001627408"/>
    </source>
</evidence>